<reference evidence="2" key="1">
    <citation type="submission" date="2021-02" db="EMBL/GenBank/DDBJ databases">
        <title>Leucobacter sp. CX169.</title>
        <authorList>
            <person name="Cheng Y."/>
        </authorList>
    </citation>
    <scope>NUCLEOTIDE SEQUENCE [LARGE SCALE GENOMIC DNA]</scope>
    <source>
        <strain evidence="2">JY899</strain>
    </source>
</reference>
<accession>A0ABS2TFC0</accession>
<dbReference type="Proteomes" id="UP000705983">
    <property type="component" value="Unassembled WGS sequence"/>
</dbReference>
<dbReference type="RefSeq" id="WP_182174415.1">
    <property type="nucleotide sequence ID" value="NZ_CP059676.1"/>
</dbReference>
<keyword evidence="2" id="KW-1185">Reference proteome</keyword>
<gene>
    <name evidence="1" type="ORF">JVW63_06550</name>
</gene>
<organism evidence="1 2">
    <name type="scientific">Flaviflexus equikiangi</name>
    <dbReference type="NCBI Taxonomy" id="2758573"/>
    <lineage>
        <taxon>Bacteria</taxon>
        <taxon>Bacillati</taxon>
        <taxon>Actinomycetota</taxon>
        <taxon>Actinomycetes</taxon>
        <taxon>Actinomycetales</taxon>
        <taxon>Actinomycetaceae</taxon>
        <taxon>Flaviflexus</taxon>
    </lineage>
</organism>
<dbReference type="EMBL" id="JAFFJS010000003">
    <property type="protein sequence ID" value="MBM9433355.1"/>
    <property type="molecule type" value="Genomic_DNA"/>
</dbReference>
<protein>
    <submittedName>
        <fullName evidence="1">DUF3000 domain-containing protein</fullName>
    </submittedName>
</protein>
<dbReference type="InterPro" id="IPR021555">
    <property type="entry name" value="DUF3000"/>
</dbReference>
<name>A0ABS2TFC0_9ACTO</name>
<sequence length="189" mass="20743">MPEVPPLFLASLDSLRNHRFRKEFRLQEIPAPKKIAPWAAALAAEINTTGADMDPDGYRGEARFVLLHDPDGQPAWNSTFRIVCHISAPIESDLGGDPFLGEVAWSWLTEALSGHNAAYHSLNGTVTRQIDETFRGLDLDGSRVTVEVRASWSPSSEDVSDHLDAWAEFACTTAGLDPHAPSITPLDRL</sequence>
<evidence type="ECO:0000313" key="2">
    <source>
        <dbReference type="Proteomes" id="UP000705983"/>
    </source>
</evidence>
<comment type="caution">
    <text evidence="1">The sequence shown here is derived from an EMBL/GenBank/DDBJ whole genome shotgun (WGS) entry which is preliminary data.</text>
</comment>
<dbReference type="Pfam" id="PF11452">
    <property type="entry name" value="DUF3000"/>
    <property type="match status" value="1"/>
</dbReference>
<proteinExistence type="predicted"/>
<evidence type="ECO:0000313" key="1">
    <source>
        <dbReference type="EMBL" id="MBM9433355.1"/>
    </source>
</evidence>